<gene>
    <name evidence="1" type="ORF">SAMN05421753_11521</name>
</gene>
<dbReference type="Proteomes" id="UP000199518">
    <property type="component" value="Unassembled WGS sequence"/>
</dbReference>
<protein>
    <submittedName>
        <fullName evidence="1">Uncharacterized protein</fullName>
    </submittedName>
</protein>
<dbReference type="AlphaFoldDB" id="A0A1I3N959"/>
<organism evidence="1 2">
    <name type="scientific">Planctomicrobium piriforme</name>
    <dbReference type="NCBI Taxonomy" id="1576369"/>
    <lineage>
        <taxon>Bacteria</taxon>
        <taxon>Pseudomonadati</taxon>
        <taxon>Planctomycetota</taxon>
        <taxon>Planctomycetia</taxon>
        <taxon>Planctomycetales</taxon>
        <taxon>Planctomycetaceae</taxon>
        <taxon>Planctomicrobium</taxon>
    </lineage>
</organism>
<dbReference type="EMBL" id="FOQD01000015">
    <property type="protein sequence ID" value="SFJ05366.1"/>
    <property type="molecule type" value="Genomic_DNA"/>
</dbReference>
<evidence type="ECO:0000313" key="1">
    <source>
        <dbReference type="EMBL" id="SFJ05366.1"/>
    </source>
</evidence>
<sequence length="169" mass="18626">MTNQRLAYWIPLFTLIELVGCSEHRKPQSVTIHQPIAEQPVPIPAPAISPGGRPRSIRNARYFTVSDFLAARKNNELTPEEWVCIEGHVTRAIEVFGAFGVTLSDSNSELTVHSEGKGLRQYTFNSNDSIIIHGRLSKNGLIADPTLLTQQEVDPASSTGEQLDMETGD</sequence>
<reference evidence="2" key="1">
    <citation type="submission" date="2016-10" db="EMBL/GenBank/DDBJ databases">
        <authorList>
            <person name="Varghese N."/>
            <person name="Submissions S."/>
        </authorList>
    </citation>
    <scope>NUCLEOTIDE SEQUENCE [LARGE SCALE GENOMIC DNA]</scope>
    <source>
        <strain evidence="2">DSM 26348</strain>
    </source>
</reference>
<name>A0A1I3N959_9PLAN</name>
<dbReference type="RefSeq" id="WP_092053240.1">
    <property type="nucleotide sequence ID" value="NZ_FOQD01000015.1"/>
</dbReference>
<evidence type="ECO:0000313" key="2">
    <source>
        <dbReference type="Proteomes" id="UP000199518"/>
    </source>
</evidence>
<accession>A0A1I3N959</accession>
<proteinExistence type="predicted"/>
<dbReference type="STRING" id="1576369.SAMN05421753_11521"/>
<keyword evidence="2" id="KW-1185">Reference proteome</keyword>